<dbReference type="EMBL" id="JALQCW010000044">
    <property type="protein sequence ID" value="MCK9799532.1"/>
    <property type="molecule type" value="Genomic_DNA"/>
</dbReference>
<dbReference type="PANTHER" id="PTHR47354">
    <property type="entry name" value="NADH OXIDOREDUCTASE HCR"/>
    <property type="match status" value="1"/>
</dbReference>
<accession>A0A9X1YYQ9</accession>
<keyword evidence="6" id="KW-0411">Iron-sulfur</keyword>
<dbReference type="Pfam" id="PF00111">
    <property type="entry name" value="Fer2"/>
    <property type="match status" value="1"/>
</dbReference>
<dbReference type="RefSeq" id="WP_123335630.1">
    <property type="nucleotide sequence ID" value="NZ_JALQCW010000044.1"/>
</dbReference>
<feature type="domain" description="FAD-binding FR-type" evidence="8">
    <location>
        <begin position="1"/>
        <end position="103"/>
    </location>
</feature>
<protein>
    <submittedName>
        <fullName evidence="9">PDR/VanB family oxidoreductase</fullName>
    </submittedName>
</protein>
<keyword evidence="2" id="KW-0001">2Fe-2S</keyword>
<evidence type="ECO:0000256" key="3">
    <source>
        <dbReference type="ARBA" id="ARBA00022723"/>
    </source>
</evidence>
<evidence type="ECO:0000313" key="10">
    <source>
        <dbReference type="Proteomes" id="UP001155059"/>
    </source>
</evidence>
<proteinExistence type="predicted"/>
<dbReference type="Gene3D" id="3.10.20.30">
    <property type="match status" value="1"/>
</dbReference>
<keyword evidence="1" id="KW-0285">Flavoprotein</keyword>
<dbReference type="Gene3D" id="2.40.30.10">
    <property type="entry name" value="Translation factors"/>
    <property type="match status" value="1"/>
</dbReference>
<dbReference type="GO" id="GO:0051537">
    <property type="term" value="F:2 iron, 2 sulfur cluster binding"/>
    <property type="evidence" value="ECO:0007669"/>
    <property type="project" value="UniProtKB-KW"/>
</dbReference>
<gene>
    <name evidence="9" type="ORF">M1B34_17925</name>
</gene>
<feature type="domain" description="2Fe-2S ferredoxin-type" evidence="7">
    <location>
        <begin position="228"/>
        <end position="315"/>
    </location>
</feature>
<dbReference type="InterPro" id="IPR017938">
    <property type="entry name" value="Riboflavin_synthase-like_b-brl"/>
</dbReference>
<comment type="caution">
    <text evidence="9">The sequence shown here is derived from an EMBL/GenBank/DDBJ whole genome shotgun (WGS) entry which is preliminary data.</text>
</comment>
<evidence type="ECO:0000256" key="2">
    <source>
        <dbReference type="ARBA" id="ARBA00022714"/>
    </source>
</evidence>
<reference evidence="9 10" key="1">
    <citation type="journal article" date="2022" name="Int. J. Syst. Evol. Microbiol.">
        <title>Pseudomonas aegrilactucae sp. nov. and Pseudomonas morbosilactucae sp. nov., pathogens causing bacterial rot of lettuce in Japan.</title>
        <authorList>
            <person name="Sawada H."/>
            <person name="Fujikawa T."/>
            <person name="Satou M."/>
        </authorList>
    </citation>
    <scope>NUCLEOTIDE SEQUENCE [LARGE SCALE GENOMIC DNA]</scope>
    <source>
        <strain evidence="9 10">MAFF 302030</strain>
    </source>
</reference>
<evidence type="ECO:0000259" key="8">
    <source>
        <dbReference type="PROSITE" id="PS51384"/>
    </source>
</evidence>
<dbReference type="PROSITE" id="PS51384">
    <property type="entry name" value="FAD_FR"/>
    <property type="match status" value="1"/>
</dbReference>
<evidence type="ECO:0000259" key="7">
    <source>
        <dbReference type="PROSITE" id="PS51085"/>
    </source>
</evidence>
<keyword evidence="3" id="KW-0479">Metal-binding</keyword>
<name>A0A9X1YYQ9_9PSED</name>
<keyword evidence="5" id="KW-0408">Iron</keyword>
<evidence type="ECO:0000313" key="9">
    <source>
        <dbReference type="EMBL" id="MCK9799532.1"/>
    </source>
</evidence>
<dbReference type="CDD" id="cd00207">
    <property type="entry name" value="fer2"/>
    <property type="match status" value="1"/>
</dbReference>
<dbReference type="InterPro" id="IPR001041">
    <property type="entry name" value="2Fe-2S_ferredoxin-type"/>
</dbReference>
<dbReference type="InterPro" id="IPR039261">
    <property type="entry name" value="FNR_nucleotide-bd"/>
</dbReference>
<evidence type="ECO:0000256" key="5">
    <source>
        <dbReference type="ARBA" id="ARBA00023004"/>
    </source>
</evidence>
<dbReference type="InterPro" id="IPR006058">
    <property type="entry name" value="2Fe2S_fd_BS"/>
</dbReference>
<evidence type="ECO:0000256" key="4">
    <source>
        <dbReference type="ARBA" id="ARBA00023002"/>
    </source>
</evidence>
<dbReference type="InterPro" id="IPR017927">
    <property type="entry name" value="FAD-bd_FR_type"/>
</dbReference>
<evidence type="ECO:0000256" key="1">
    <source>
        <dbReference type="ARBA" id="ARBA00022630"/>
    </source>
</evidence>
<reference evidence="9 10" key="2">
    <citation type="journal article" date="2023" name="Plant Pathol.">
        <title>Dismantling and reorganizing Pseudomonas marginalis sensu#lato.</title>
        <authorList>
            <person name="Sawada H."/>
            <person name="Fujikawa T."/>
            <person name="Satou M."/>
        </authorList>
    </citation>
    <scope>NUCLEOTIDE SEQUENCE [LARGE SCALE GENOMIC DNA]</scope>
    <source>
        <strain evidence="9 10">MAFF 302030</strain>
    </source>
</reference>
<dbReference type="PROSITE" id="PS00197">
    <property type="entry name" value="2FE2S_FER_1"/>
    <property type="match status" value="1"/>
</dbReference>
<dbReference type="SUPFAM" id="SSF54292">
    <property type="entry name" value="2Fe-2S ferredoxin-like"/>
    <property type="match status" value="1"/>
</dbReference>
<dbReference type="InterPro" id="IPR050415">
    <property type="entry name" value="MRET"/>
</dbReference>
<dbReference type="Proteomes" id="UP001155059">
    <property type="component" value="Unassembled WGS sequence"/>
</dbReference>
<dbReference type="InterPro" id="IPR012675">
    <property type="entry name" value="Beta-grasp_dom_sf"/>
</dbReference>
<dbReference type="InterPro" id="IPR036010">
    <property type="entry name" value="2Fe-2S_ferredoxin-like_sf"/>
</dbReference>
<organism evidence="9 10">
    <name type="scientific">Pseudomonas morbosilactucae</name>
    <dbReference type="NCBI Taxonomy" id="2938197"/>
    <lineage>
        <taxon>Bacteria</taxon>
        <taxon>Pseudomonadati</taxon>
        <taxon>Pseudomonadota</taxon>
        <taxon>Gammaproteobacteria</taxon>
        <taxon>Pseudomonadales</taxon>
        <taxon>Pseudomonadaceae</taxon>
        <taxon>Pseudomonas</taxon>
    </lineage>
</organism>
<dbReference type="CDD" id="cd06185">
    <property type="entry name" value="PDR_like"/>
    <property type="match status" value="1"/>
</dbReference>
<dbReference type="GO" id="GO:0046872">
    <property type="term" value="F:metal ion binding"/>
    <property type="evidence" value="ECO:0007669"/>
    <property type="project" value="UniProtKB-KW"/>
</dbReference>
<dbReference type="SUPFAM" id="SSF63380">
    <property type="entry name" value="Riboflavin synthase domain-like"/>
    <property type="match status" value="1"/>
</dbReference>
<sequence>MSWTALQVRSLRLEAEDVLGIELAPADATPLPFTWAAGAHVDLRLGNGAVRQYSLLSLPEEGHLYLGIKREPASRGGSRWLHEQLRLGAQIEVSAPRNLFALQPGNGPVTLLAAGIGITPLLPMYRQCQAEGRPVRLLYFTRDARQAPFLQRLGADIQWHGGLRAEQITEQLATEFPAWQADAGLYCCGPAGFMRSVEQAALKAGWPQAALYREHFQAPAPTTVDEQNRYALVLQRSGAEAQVQPGESLLQAASRVGVDLAYSCGVGICGACICRVLEGQPEHRDDCLSEAQRQSGEWIAPCVSGARSPRLVLDA</sequence>
<dbReference type="PRINTS" id="PR00409">
    <property type="entry name" value="PHDIOXRDTASE"/>
</dbReference>
<dbReference type="PANTHER" id="PTHR47354:SF1">
    <property type="entry name" value="CARNITINE MONOOXYGENASE REDUCTASE SUBUNIT"/>
    <property type="match status" value="1"/>
</dbReference>
<dbReference type="SUPFAM" id="SSF52343">
    <property type="entry name" value="Ferredoxin reductase-like, C-terminal NADP-linked domain"/>
    <property type="match status" value="1"/>
</dbReference>
<keyword evidence="4" id="KW-0560">Oxidoreductase</keyword>
<dbReference type="AlphaFoldDB" id="A0A9X1YYQ9"/>
<dbReference type="GO" id="GO:0016491">
    <property type="term" value="F:oxidoreductase activity"/>
    <property type="evidence" value="ECO:0007669"/>
    <property type="project" value="UniProtKB-KW"/>
</dbReference>
<dbReference type="Gene3D" id="3.40.50.80">
    <property type="entry name" value="Nucleotide-binding domain of ferredoxin-NADP reductase (FNR) module"/>
    <property type="match status" value="1"/>
</dbReference>
<evidence type="ECO:0000256" key="6">
    <source>
        <dbReference type="ARBA" id="ARBA00023014"/>
    </source>
</evidence>
<dbReference type="PROSITE" id="PS51085">
    <property type="entry name" value="2FE2S_FER_2"/>
    <property type="match status" value="1"/>
</dbReference>